<sequence>MRDGVNIHTIERKKLLVMPSEIMNLPTYVLVKLAELSITKLKMKLQTLNLWAYNCSIS</sequence>
<name>A0A0F3MGP4_9RICK</name>
<keyword evidence="2" id="KW-1185">Reference proteome</keyword>
<organism evidence="1 2">
    <name type="scientific">Orientia chuto str. Dubai</name>
    <dbReference type="NCBI Taxonomy" id="1359168"/>
    <lineage>
        <taxon>Bacteria</taxon>
        <taxon>Pseudomonadati</taxon>
        <taxon>Pseudomonadota</taxon>
        <taxon>Alphaproteobacteria</taxon>
        <taxon>Rickettsiales</taxon>
        <taxon>Rickettsiaceae</taxon>
        <taxon>Rickettsieae</taxon>
        <taxon>Orientia</taxon>
    </lineage>
</organism>
<evidence type="ECO:0000313" key="2">
    <source>
        <dbReference type="Proteomes" id="UP000033616"/>
    </source>
</evidence>
<dbReference type="AlphaFoldDB" id="A0A0F3MGP4"/>
<dbReference type="Proteomes" id="UP000033616">
    <property type="component" value="Unassembled WGS sequence"/>
</dbReference>
<reference evidence="1 2" key="1">
    <citation type="submission" date="2015-02" db="EMBL/GenBank/DDBJ databases">
        <title>Genome Sequencing of Rickettsiales.</title>
        <authorList>
            <person name="Daugherty S.C."/>
            <person name="Su Q."/>
            <person name="Abolude K."/>
            <person name="Beier-Sexton M."/>
            <person name="Carlyon J.A."/>
            <person name="Carter R."/>
            <person name="Day N.P."/>
            <person name="Dumler S.J."/>
            <person name="Dyachenko V."/>
            <person name="Godinez A."/>
            <person name="Kurtti T.J."/>
            <person name="Lichay M."/>
            <person name="Mullins K.E."/>
            <person name="Ott S."/>
            <person name="Pappas-Brown V."/>
            <person name="Paris D.H."/>
            <person name="Patel P."/>
            <person name="Richards A.L."/>
            <person name="Sadzewicz L."/>
            <person name="Sears K."/>
            <person name="Seidman D."/>
            <person name="Sengamalay N."/>
            <person name="Stenos J."/>
            <person name="Tallon L.J."/>
            <person name="Vincent G."/>
            <person name="Fraser C.M."/>
            <person name="Munderloh U."/>
            <person name="Dunning-Hotopp J.C."/>
        </authorList>
    </citation>
    <scope>NUCLEOTIDE SEQUENCE [LARGE SCALE GENOMIC DNA]</scope>
    <source>
        <strain evidence="1 2">Fuller</strain>
    </source>
</reference>
<proteinExistence type="predicted"/>
<dbReference type="EMBL" id="LANP01000040">
    <property type="protein sequence ID" value="KJV54637.1"/>
    <property type="molecule type" value="Genomic_DNA"/>
</dbReference>
<gene>
    <name evidence="1" type="ORF">OCHUTO_1110</name>
</gene>
<evidence type="ECO:0000313" key="1">
    <source>
        <dbReference type="EMBL" id="KJV54637.1"/>
    </source>
</evidence>
<comment type="caution">
    <text evidence="1">The sequence shown here is derived from an EMBL/GenBank/DDBJ whole genome shotgun (WGS) entry which is preliminary data.</text>
</comment>
<protein>
    <submittedName>
        <fullName evidence="1">Putative conjugative transfer protein TraD</fullName>
    </submittedName>
</protein>
<dbReference type="PATRIC" id="fig|1359168.3.peg.976"/>
<accession>A0A0F3MGP4</accession>
<dbReference type="RefSeq" id="WP_269745500.1">
    <property type="nucleotide sequence ID" value="NZ_LANP01000040.1"/>
</dbReference>